<dbReference type="Proteomes" id="UP000799324">
    <property type="component" value="Unassembled WGS sequence"/>
</dbReference>
<feature type="chain" id="PRO_5025358473" evidence="2">
    <location>
        <begin position="17"/>
        <end position="462"/>
    </location>
</feature>
<feature type="compositionally biased region" description="Polar residues" evidence="1">
    <location>
        <begin position="69"/>
        <end position="81"/>
    </location>
</feature>
<evidence type="ECO:0000256" key="1">
    <source>
        <dbReference type="SAM" id="MobiDB-lite"/>
    </source>
</evidence>
<dbReference type="InterPro" id="IPR051091">
    <property type="entry name" value="O-Glucosyltr/Glycosyltrsf_90"/>
</dbReference>
<dbReference type="EMBL" id="MU004338">
    <property type="protein sequence ID" value="KAF2656277.1"/>
    <property type="molecule type" value="Genomic_DNA"/>
</dbReference>
<feature type="region of interest" description="Disordered" evidence="1">
    <location>
        <begin position="33"/>
        <end position="81"/>
    </location>
</feature>
<dbReference type="SMART" id="SM00672">
    <property type="entry name" value="CAP10"/>
    <property type="match status" value="1"/>
</dbReference>
<feature type="signal peptide" evidence="2">
    <location>
        <begin position="1"/>
        <end position="16"/>
    </location>
</feature>
<dbReference type="AlphaFoldDB" id="A0A6A6TAE3"/>
<dbReference type="PANTHER" id="PTHR12203:SF107">
    <property type="entry name" value="GLYCOSYL TRANSFERASE CAP10 DOMAIN-CONTAINING PROTEIN"/>
    <property type="match status" value="1"/>
</dbReference>
<evidence type="ECO:0000313" key="5">
    <source>
        <dbReference type="Proteomes" id="UP000799324"/>
    </source>
</evidence>
<evidence type="ECO:0000259" key="3">
    <source>
        <dbReference type="SMART" id="SM00672"/>
    </source>
</evidence>
<proteinExistence type="predicted"/>
<gene>
    <name evidence="4" type="ORF">K491DRAFT_597193</name>
</gene>
<name>A0A6A6TAE3_9PLEO</name>
<accession>A0A6A6TAE3</accession>
<evidence type="ECO:0000313" key="4">
    <source>
        <dbReference type="EMBL" id="KAF2656277.1"/>
    </source>
</evidence>
<reference evidence="4" key="1">
    <citation type="journal article" date="2020" name="Stud. Mycol.">
        <title>101 Dothideomycetes genomes: a test case for predicting lifestyles and emergence of pathogens.</title>
        <authorList>
            <person name="Haridas S."/>
            <person name="Albert R."/>
            <person name="Binder M."/>
            <person name="Bloem J."/>
            <person name="Labutti K."/>
            <person name="Salamov A."/>
            <person name="Andreopoulos B."/>
            <person name="Baker S."/>
            <person name="Barry K."/>
            <person name="Bills G."/>
            <person name="Bluhm B."/>
            <person name="Cannon C."/>
            <person name="Castanera R."/>
            <person name="Culley D."/>
            <person name="Daum C."/>
            <person name="Ezra D."/>
            <person name="Gonzalez J."/>
            <person name="Henrissat B."/>
            <person name="Kuo A."/>
            <person name="Liang C."/>
            <person name="Lipzen A."/>
            <person name="Lutzoni F."/>
            <person name="Magnuson J."/>
            <person name="Mondo S."/>
            <person name="Nolan M."/>
            <person name="Ohm R."/>
            <person name="Pangilinan J."/>
            <person name="Park H.-J."/>
            <person name="Ramirez L."/>
            <person name="Alfaro M."/>
            <person name="Sun H."/>
            <person name="Tritt A."/>
            <person name="Yoshinaga Y."/>
            <person name="Zwiers L.-H."/>
            <person name="Turgeon B."/>
            <person name="Goodwin S."/>
            <person name="Spatafora J."/>
            <person name="Crous P."/>
            <person name="Grigoriev I."/>
        </authorList>
    </citation>
    <scope>NUCLEOTIDE SEQUENCE</scope>
    <source>
        <strain evidence="4">CBS 122681</strain>
    </source>
</reference>
<protein>
    <submittedName>
        <fullName evidence="4">DUF821 domain-containing protein</fullName>
    </submittedName>
</protein>
<keyword evidence="5" id="KW-1185">Reference proteome</keyword>
<keyword evidence="2" id="KW-0732">Signal</keyword>
<dbReference type="OrthoDB" id="202415at2759"/>
<dbReference type="PANTHER" id="PTHR12203">
    <property type="entry name" value="KDEL LYS-ASP-GLU-LEU CONTAINING - RELATED"/>
    <property type="match status" value="1"/>
</dbReference>
<dbReference type="InterPro" id="IPR006598">
    <property type="entry name" value="CAP10"/>
</dbReference>
<dbReference type="Pfam" id="PF05686">
    <property type="entry name" value="Glyco_transf_90"/>
    <property type="match status" value="1"/>
</dbReference>
<organism evidence="4 5">
    <name type="scientific">Lophiostoma macrostomum CBS 122681</name>
    <dbReference type="NCBI Taxonomy" id="1314788"/>
    <lineage>
        <taxon>Eukaryota</taxon>
        <taxon>Fungi</taxon>
        <taxon>Dikarya</taxon>
        <taxon>Ascomycota</taxon>
        <taxon>Pezizomycotina</taxon>
        <taxon>Dothideomycetes</taxon>
        <taxon>Pleosporomycetidae</taxon>
        <taxon>Pleosporales</taxon>
        <taxon>Lophiostomataceae</taxon>
        <taxon>Lophiostoma</taxon>
    </lineage>
</organism>
<feature type="domain" description="Glycosyl transferase CAP10" evidence="3">
    <location>
        <begin position="186"/>
        <end position="426"/>
    </location>
</feature>
<sequence length="462" mass="52726">MALCGTCLFLVCVVTAFFLHLSVNISDYSSGISSLHGPHPPENDHVASDRPTEQKHATASVGSAPKATYSPTWRPTVSQSNQSQASDGHILFDAQYYRMSFEECDAAFGDLYTDLHRAANYRQKKGKVSPGDIDLGWRGHMGVRAMIFNGKLYILRAQFGDSGHDSTRALAILHQLDRAITASPEKLPNIEFSLSADDVPDYGHAHHTLWALTRMVDDEETWLMPDFGYWSWPLELVGGYEQIRMQIEENEPQWESKIPKLFWRGAEKQNQVRTYLKKETRGKEWADVKEVGWKNRTDVSASSAKTATSIVDHCDYQFLAHTEGKSYSGRGKYLLNCESIVVMHKYEWLEPHHVLLVPSGPQQNIVIVERDFSDLQVQMEELLKNQRKAQQIAQNSARTFRDRYLTPAAQACYWRELIRVWADVSFEPEAWEKVDGKKRLRGVPFETFAQVFSRPNPQIQLT</sequence>
<evidence type="ECO:0000256" key="2">
    <source>
        <dbReference type="SAM" id="SignalP"/>
    </source>
</evidence>
<feature type="compositionally biased region" description="Basic and acidic residues" evidence="1">
    <location>
        <begin position="39"/>
        <end position="56"/>
    </location>
</feature>